<dbReference type="Proteomes" id="UP001589709">
    <property type="component" value="Unassembled WGS sequence"/>
</dbReference>
<keyword evidence="2" id="KW-1185">Reference proteome</keyword>
<dbReference type="RefSeq" id="WP_381344249.1">
    <property type="nucleotide sequence ID" value="NZ_JBHMCY010000012.1"/>
</dbReference>
<proteinExistence type="predicted"/>
<protein>
    <submittedName>
        <fullName evidence="1">Uncharacterized protein</fullName>
    </submittedName>
</protein>
<dbReference type="EMBL" id="JBHMCY010000012">
    <property type="protein sequence ID" value="MFB9462814.1"/>
    <property type="molecule type" value="Genomic_DNA"/>
</dbReference>
<evidence type="ECO:0000313" key="1">
    <source>
        <dbReference type="EMBL" id="MFB9462814.1"/>
    </source>
</evidence>
<sequence length="64" mass="6801">MQEPLAVDDDILGEDRDVAVEGLEVLGAEQGGADVDGRAAVDDLGYEDPSCVRRDRVRVTPCGD</sequence>
<comment type="caution">
    <text evidence="1">The sequence shown here is derived from an EMBL/GenBank/DDBJ whole genome shotgun (WGS) entry which is preliminary data.</text>
</comment>
<organism evidence="1 2">
    <name type="scientific">Streptomyces cinereospinus</name>
    <dbReference type="NCBI Taxonomy" id="285561"/>
    <lineage>
        <taxon>Bacteria</taxon>
        <taxon>Bacillati</taxon>
        <taxon>Actinomycetota</taxon>
        <taxon>Actinomycetes</taxon>
        <taxon>Kitasatosporales</taxon>
        <taxon>Streptomycetaceae</taxon>
        <taxon>Streptomyces</taxon>
    </lineage>
</organism>
<accession>A0ABV5MXQ3</accession>
<reference evidence="1 2" key="1">
    <citation type="submission" date="2024-09" db="EMBL/GenBank/DDBJ databases">
        <authorList>
            <person name="Sun Q."/>
            <person name="Mori K."/>
        </authorList>
    </citation>
    <scope>NUCLEOTIDE SEQUENCE [LARGE SCALE GENOMIC DNA]</scope>
    <source>
        <strain evidence="1 2">JCM 6917</strain>
    </source>
</reference>
<name>A0ABV5MXQ3_9ACTN</name>
<gene>
    <name evidence="1" type="ORF">ACFF45_08870</name>
</gene>
<evidence type="ECO:0000313" key="2">
    <source>
        <dbReference type="Proteomes" id="UP001589709"/>
    </source>
</evidence>